<dbReference type="PANTHER" id="PTHR37507:SF2">
    <property type="entry name" value="SPORULATION PROTEIN YDCC"/>
    <property type="match status" value="1"/>
</dbReference>
<dbReference type="RefSeq" id="WP_068663134.1">
    <property type="nucleotide sequence ID" value="NZ_LYPB01000050.1"/>
</dbReference>
<evidence type="ECO:0000313" key="2">
    <source>
        <dbReference type="EMBL" id="OAS20506.1"/>
    </source>
</evidence>
<dbReference type="AlphaFoldDB" id="A0A198AHI6"/>
<evidence type="ECO:0000313" key="3">
    <source>
        <dbReference type="Proteomes" id="UP000078454"/>
    </source>
</evidence>
<dbReference type="EMBL" id="LYPB01000050">
    <property type="protein sequence ID" value="OAS20506.1"/>
    <property type="molecule type" value="Genomic_DNA"/>
</dbReference>
<keyword evidence="3" id="KW-1185">Reference proteome</keyword>
<dbReference type="PROSITE" id="PS51257">
    <property type="entry name" value="PROKAR_LIPOPROTEIN"/>
    <property type="match status" value="1"/>
</dbReference>
<feature type="compositionally biased region" description="Polar residues" evidence="1">
    <location>
        <begin position="243"/>
        <end position="255"/>
    </location>
</feature>
<dbReference type="Gene3D" id="2.50.20.10">
    <property type="entry name" value="Lipoprotein localisation LolA/LolB/LppX"/>
    <property type="match status" value="1"/>
</dbReference>
<dbReference type="STRING" id="1850517.A8708_18240"/>
<accession>A0A198AHI6</accession>
<sequence>MRRVTWMVAVVMCVALVLAGCGIGKKDAGSIVKDLDHVMGKSSSYQASGSMILNTGQQPQEYAVEVAFSPEHFYRISLTNATKDVTQIVLRNEEGVFVLTPHLKKSFRFQSDWPENQGQVYLFQSLAKSIIADKDRQFTTDKDAYVFDVAANYQNEQLSRQKIWLNKKTLAPAQVQVSDANQNVLVQVNFTHFEFDTSFDKDYFQMERNMTSWNLQQQTMPTSADVAVTDADHPATGDKSVTDKNLSATGGQSDQSKAASTTTKPDATKTAPATAKAQSIGIVEPYYLPKDVVKQDISDMKLGEDAAVLLRYKGKYNFNLIEVRPQAKAVSLPPGDIVDLGFTVGVMTGNGSKDEPRTLTWTNDGVEFRMFTGDMPVNEMIQVAMATDGQSGK</sequence>
<proteinExistence type="predicted"/>
<comment type="caution">
    <text evidence="2">The sequence shown here is derived from an EMBL/GenBank/DDBJ whole genome shotgun (WGS) entry which is preliminary data.</text>
</comment>
<dbReference type="PANTHER" id="PTHR37507">
    <property type="entry name" value="SPORULATION PROTEIN YDCC"/>
    <property type="match status" value="1"/>
</dbReference>
<feature type="compositionally biased region" description="Basic and acidic residues" evidence="1">
    <location>
        <begin position="230"/>
        <end position="242"/>
    </location>
</feature>
<gene>
    <name evidence="2" type="ORF">A8708_18240</name>
</gene>
<name>A0A198AHI6_9BACL</name>
<feature type="region of interest" description="Disordered" evidence="1">
    <location>
        <begin position="229"/>
        <end position="275"/>
    </location>
</feature>
<dbReference type="InterPro" id="IPR052944">
    <property type="entry name" value="Sporulation_related"/>
</dbReference>
<protein>
    <recommendedName>
        <fullName evidence="4">DUF4367 domain-containing protein</fullName>
    </recommendedName>
</protein>
<feature type="compositionally biased region" description="Low complexity" evidence="1">
    <location>
        <begin position="256"/>
        <end position="275"/>
    </location>
</feature>
<dbReference type="OrthoDB" id="9785380at2"/>
<dbReference type="InterPro" id="IPR029046">
    <property type="entry name" value="LolA/LolB/LppX"/>
</dbReference>
<dbReference type="Proteomes" id="UP000078454">
    <property type="component" value="Unassembled WGS sequence"/>
</dbReference>
<evidence type="ECO:0000256" key="1">
    <source>
        <dbReference type="SAM" id="MobiDB-lite"/>
    </source>
</evidence>
<organism evidence="2 3">
    <name type="scientific">Paenibacillus oryzisoli</name>
    <dbReference type="NCBI Taxonomy" id="1850517"/>
    <lineage>
        <taxon>Bacteria</taxon>
        <taxon>Bacillati</taxon>
        <taxon>Bacillota</taxon>
        <taxon>Bacilli</taxon>
        <taxon>Bacillales</taxon>
        <taxon>Paenibacillaceae</taxon>
        <taxon>Paenibacillus</taxon>
    </lineage>
</organism>
<evidence type="ECO:0008006" key="4">
    <source>
        <dbReference type="Google" id="ProtNLM"/>
    </source>
</evidence>
<dbReference type="SUPFAM" id="SSF89392">
    <property type="entry name" value="Prokaryotic lipoproteins and lipoprotein localization factors"/>
    <property type="match status" value="1"/>
</dbReference>
<reference evidence="2 3" key="1">
    <citation type="submission" date="2016-05" db="EMBL/GenBank/DDBJ databases">
        <title>Paenibacillus sp. 1ZS3-15 nov., isolated from the rhizosphere soil.</title>
        <authorList>
            <person name="Zhang X.X."/>
            <person name="Zhang J."/>
        </authorList>
    </citation>
    <scope>NUCLEOTIDE SEQUENCE [LARGE SCALE GENOMIC DNA]</scope>
    <source>
        <strain evidence="2 3">1ZS3-15</strain>
    </source>
</reference>